<evidence type="ECO:0000313" key="1">
    <source>
        <dbReference type="EMBL" id="KKL49786.1"/>
    </source>
</evidence>
<gene>
    <name evidence="1" type="ORF">LCGC14_2312050</name>
</gene>
<sequence length="34" mass="4138">GQKEAVDHYFQENNINIFLNRIDEECRMVIKTRL</sequence>
<feature type="non-terminal residue" evidence="1">
    <location>
        <position position="1"/>
    </location>
</feature>
<comment type="caution">
    <text evidence="1">The sequence shown here is derived from an EMBL/GenBank/DDBJ whole genome shotgun (WGS) entry which is preliminary data.</text>
</comment>
<reference evidence="1" key="1">
    <citation type="journal article" date="2015" name="Nature">
        <title>Complex archaea that bridge the gap between prokaryotes and eukaryotes.</title>
        <authorList>
            <person name="Spang A."/>
            <person name="Saw J.H."/>
            <person name="Jorgensen S.L."/>
            <person name="Zaremba-Niedzwiedzka K."/>
            <person name="Martijn J."/>
            <person name="Lind A.E."/>
            <person name="van Eijk R."/>
            <person name="Schleper C."/>
            <person name="Guy L."/>
            <person name="Ettema T.J."/>
        </authorList>
    </citation>
    <scope>NUCLEOTIDE SEQUENCE</scope>
</reference>
<name>A0A0F9D7X8_9ZZZZ</name>
<accession>A0A0F9D7X8</accession>
<dbReference type="EMBL" id="LAZR01032836">
    <property type="protein sequence ID" value="KKL49786.1"/>
    <property type="molecule type" value="Genomic_DNA"/>
</dbReference>
<dbReference type="AlphaFoldDB" id="A0A0F9D7X8"/>
<proteinExistence type="predicted"/>
<organism evidence="1">
    <name type="scientific">marine sediment metagenome</name>
    <dbReference type="NCBI Taxonomy" id="412755"/>
    <lineage>
        <taxon>unclassified sequences</taxon>
        <taxon>metagenomes</taxon>
        <taxon>ecological metagenomes</taxon>
    </lineage>
</organism>
<protein>
    <submittedName>
        <fullName evidence="1">Uncharacterized protein</fullName>
    </submittedName>
</protein>